<organism evidence="2">
    <name type="scientific">candidate division CPR1 bacterium ADurb.Bin160</name>
    <dbReference type="NCBI Taxonomy" id="1852826"/>
    <lineage>
        <taxon>Bacteria</taxon>
        <taxon>candidate division CPR1</taxon>
    </lineage>
</organism>
<reference evidence="2" key="1">
    <citation type="submission" date="2017-02" db="EMBL/GenBank/DDBJ databases">
        <title>Delving into the versatile metabolic prowess of the omnipresent phylum Bacteroidetes.</title>
        <authorList>
            <person name="Nobu M.K."/>
            <person name="Mei R."/>
            <person name="Narihiro T."/>
            <person name="Kuroda K."/>
            <person name="Liu W.-T."/>
        </authorList>
    </citation>
    <scope>NUCLEOTIDE SEQUENCE</scope>
    <source>
        <strain evidence="2">ADurb.Bin160</strain>
    </source>
</reference>
<dbReference type="PANTHER" id="PTHR48034">
    <property type="entry name" value="TRANSFORMER-2 SEX-DETERMINING PROTEIN-RELATED"/>
    <property type="match status" value="1"/>
</dbReference>
<accession>A0A1V5ZMM7</accession>
<dbReference type="PROSITE" id="PS50102">
    <property type="entry name" value="RRM"/>
    <property type="match status" value="1"/>
</dbReference>
<dbReference type="GO" id="GO:0003723">
    <property type="term" value="F:RNA binding"/>
    <property type="evidence" value="ECO:0007669"/>
    <property type="project" value="InterPro"/>
</dbReference>
<sequence>MQLREEFEQFGEVVFARVVLDNETGRSRGFGFVEFVNPEDALKAKEAMNEKEL</sequence>
<feature type="domain" description="RRM" evidence="1">
    <location>
        <begin position="1"/>
        <end position="53"/>
    </location>
</feature>
<evidence type="ECO:0000259" key="1">
    <source>
        <dbReference type="PROSITE" id="PS50102"/>
    </source>
</evidence>
<gene>
    <name evidence="2" type="ORF">BWY04_00991</name>
</gene>
<dbReference type="SUPFAM" id="SSF54928">
    <property type="entry name" value="RNA-binding domain, RBD"/>
    <property type="match status" value="1"/>
</dbReference>
<dbReference type="InterPro" id="IPR000504">
    <property type="entry name" value="RRM_dom"/>
</dbReference>
<evidence type="ECO:0000313" key="2">
    <source>
        <dbReference type="EMBL" id="OQB41184.1"/>
    </source>
</evidence>
<dbReference type="InterPro" id="IPR012677">
    <property type="entry name" value="Nucleotide-bd_a/b_plait_sf"/>
</dbReference>
<protein>
    <submittedName>
        <fullName evidence="2">RNA recognition motif</fullName>
    </submittedName>
</protein>
<comment type="caution">
    <text evidence="2">The sequence shown here is derived from an EMBL/GenBank/DDBJ whole genome shotgun (WGS) entry which is preliminary data.</text>
</comment>
<dbReference type="AlphaFoldDB" id="A0A1V5ZMM7"/>
<proteinExistence type="predicted"/>
<name>A0A1V5ZMM7_9BACT</name>
<dbReference type="Gene3D" id="3.30.70.330">
    <property type="match status" value="1"/>
</dbReference>
<dbReference type="Proteomes" id="UP000485621">
    <property type="component" value="Unassembled WGS sequence"/>
</dbReference>
<dbReference type="InterPro" id="IPR035979">
    <property type="entry name" value="RBD_domain_sf"/>
</dbReference>
<dbReference type="EMBL" id="MWDB01000022">
    <property type="protein sequence ID" value="OQB41184.1"/>
    <property type="molecule type" value="Genomic_DNA"/>
</dbReference>
<dbReference type="Pfam" id="PF00076">
    <property type="entry name" value="RRM_1"/>
    <property type="match status" value="1"/>
</dbReference>
<dbReference type="InterPro" id="IPR050441">
    <property type="entry name" value="RBM"/>
</dbReference>
<dbReference type="SMART" id="SM00360">
    <property type="entry name" value="RRM"/>
    <property type="match status" value="1"/>
</dbReference>